<feature type="domain" description="Ryanodine receptor Ryr" evidence="8">
    <location>
        <begin position="956"/>
        <end position="1045"/>
    </location>
</feature>
<evidence type="ECO:0000313" key="12">
    <source>
        <dbReference type="Proteomes" id="UP000794436"/>
    </source>
</evidence>
<evidence type="ECO:0000259" key="10">
    <source>
        <dbReference type="Pfam" id="PF20519"/>
    </source>
</evidence>
<dbReference type="Gene3D" id="1.10.287.70">
    <property type="match status" value="1"/>
</dbReference>
<feature type="transmembrane region" description="Helical" evidence="7">
    <location>
        <begin position="298"/>
        <end position="318"/>
    </location>
</feature>
<dbReference type="Gene3D" id="1.10.490.160">
    <property type="match status" value="1"/>
</dbReference>
<evidence type="ECO:0000259" key="9">
    <source>
        <dbReference type="Pfam" id="PF08016"/>
    </source>
</evidence>
<dbReference type="PANTHER" id="PTHR10877:SF183">
    <property type="entry name" value="AT14535P-RELATED"/>
    <property type="match status" value="1"/>
</dbReference>
<dbReference type="Pfam" id="PF20519">
    <property type="entry name" value="Polycystin_dom"/>
    <property type="match status" value="1"/>
</dbReference>
<feature type="transmembrane region" description="Helical" evidence="7">
    <location>
        <begin position="339"/>
        <end position="360"/>
    </location>
</feature>
<feature type="transmembrane region" description="Helical" evidence="7">
    <location>
        <begin position="502"/>
        <end position="526"/>
    </location>
</feature>
<keyword evidence="3 7" id="KW-0812">Transmembrane</keyword>
<feature type="compositionally biased region" description="Polar residues" evidence="6">
    <location>
        <begin position="1243"/>
        <end position="1252"/>
    </location>
</feature>
<feature type="transmembrane region" description="Helical" evidence="7">
    <location>
        <begin position="51"/>
        <end position="72"/>
    </location>
</feature>
<keyword evidence="5 7" id="KW-0472">Membrane</keyword>
<feature type="region of interest" description="Disordered" evidence="6">
    <location>
        <begin position="1212"/>
        <end position="1330"/>
    </location>
</feature>
<evidence type="ECO:0000256" key="2">
    <source>
        <dbReference type="ARBA" id="ARBA00007200"/>
    </source>
</evidence>
<reference evidence="11" key="1">
    <citation type="submission" date="2019-03" db="EMBL/GenBank/DDBJ databases">
        <title>Long read genome sequence of the mycoparasitic Pythium oligandrum ATCC 38472 isolated from sugarbeet rhizosphere.</title>
        <authorList>
            <person name="Gaulin E."/>
        </authorList>
    </citation>
    <scope>NUCLEOTIDE SEQUENCE</scope>
    <source>
        <strain evidence="11">ATCC 38472_TT</strain>
    </source>
</reference>
<dbReference type="Pfam" id="PF08016">
    <property type="entry name" value="PKD_channel"/>
    <property type="match status" value="1"/>
</dbReference>
<feature type="transmembrane region" description="Helical" evidence="7">
    <location>
        <begin position="471"/>
        <end position="490"/>
    </location>
</feature>
<organism evidence="11 12">
    <name type="scientific">Pythium oligandrum</name>
    <name type="common">Mycoparasitic fungus</name>
    <dbReference type="NCBI Taxonomy" id="41045"/>
    <lineage>
        <taxon>Eukaryota</taxon>
        <taxon>Sar</taxon>
        <taxon>Stramenopiles</taxon>
        <taxon>Oomycota</taxon>
        <taxon>Peronosporomycetes</taxon>
        <taxon>Pythiales</taxon>
        <taxon>Pythiaceae</taxon>
        <taxon>Pythium</taxon>
    </lineage>
</organism>
<feature type="compositionally biased region" description="Low complexity" evidence="6">
    <location>
        <begin position="1233"/>
        <end position="1242"/>
    </location>
</feature>
<feature type="domain" description="Ryanodine receptor Ryr" evidence="8">
    <location>
        <begin position="1069"/>
        <end position="1157"/>
    </location>
</feature>
<protein>
    <recommendedName>
        <fullName evidence="13">Ryanodine-inositol 1,4,5-triphosphate receptor Ca2 channel (RIR-CaC) family protein</fullName>
    </recommendedName>
</protein>
<feature type="transmembrane region" description="Helical" evidence="7">
    <location>
        <begin position="443"/>
        <end position="465"/>
    </location>
</feature>
<comment type="subcellular location">
    <subcellularLocation>
        <location evidence="1">Membrane</location>
        <topology evidence="1">Multi-pass membrane protein</topology>
    </subcellularLocation>
</comment>
<dbReference type="InterPro" id="IPR003032">
    <property type="entry name" value="Ryanodine_rcpt"/>
</dbReference>
<evidence type="ECO:0000256" key="7">
    <source>
        <dbReference type="SAM" id="Phobius"/>
    </source>
</evidence>
<dbReference type="GO" id="GO:0016020">
    <property type="term" value="C:membrane"/>
    <property type="evidence" value="ECO:0007669"/>
    <property type="project" value="UniProtKB-SubCell"/>
</dbReference>
<dbReference type="OrthoDB" id="300855at2759"/>
<sequence length="1330" mass="151917">MNSQSPKTPEQLLADNLLQKKIAQYSTMRVHMKRVQLCLEQEKRNKFYKELLIYVVFLVLVMSSLLSLPVHFPYEQNAAMSDLFFDEEFPDISIRKTFDDIMIEDELWQWVQGPLLAGFYDLPTRNTRRIGSVLIRAGRVKGDLCRYTDGRSDFVLFANEFCYPEFSKHMEDTEAYGDAATSALKAKYEWDAHLGKLLRSQTFTPSLFNHEMDYGHGGYAVYLPRDNVTAAEKIVEQLKEDFLTDSTRYFAASFAFYNARSNIFTHVQALVEMSDTDYMETTARVKSFRIMPSYKDEGFYWANIFVVVLIIVTIWLIYRELVDLREYGWQHYIQSLWNLLDLLQLVLLILFLETWASYLVQGENIRDQLYQVARMDCNVPAHAQKIARDCFVDVEPLAWRFKSVTNYAAALALVSVAIVFKYLRLNTRLNLLWRTLRFAAKDLLAFVIIFFVIFFAYAIMGFLTFGSSVRQYHSLSVSLTSCFQMLLGAFDYNLIYNGNPAMAGLFFFTFMISVYLICVNMFIAIMSEYYSLAQAEKKEHEANQKLLATNGEHGDGKGGHHHNGNDCADGYADVEYDLLKQVQAYLRGLRVRVRLPPTKGDHNSFMYEQVLLSGYQRVLLVDYDYLMAERKRLRTKCRAAVQASLACAYLLRRVRGAEFKMQVEHKLLVDRRPRASSVGSFTDLAEFPVTYIPITSSRAKPVELLKSLKPGMLVDMDDGSLTKDQITLEVLGNQDAYIPPRYRRRPPHSQSFHDGAQDDTDDHLTDLQVPISETEDDNDDSRQQSSTSTAASPVFGPGRRPFGLRHDHEDIGSASHIRCCRVLYDGDTVLDGMEACLFPRRVWASYFLRHVVWGAIKRFFTFRHKKRRPKRLITDSEVDRLIKEYFVAPGRGISCRFDELVRNFRMLIAKKIHKKNLRISNSNLEDRIFVEVITFLERFPSALSPLDKRELEGYKYTPQPVDTSRVRIPNSILLLAELLAQNAHEVWAVGRIQQGWRWGPSRDNDKLLHPDLLPYEELTEETKQYDRDTSMEALKVISALGFVLQPSLSGSDDFDIEFGVATTEPGGTYEPRPIHTEAVKVPAHLRSLIELLAENTHEVWAKMRMDQGWKYGPRRDDEKREHNGLVPYIYLTQDEKQMDRNTAMQTVKAILRCGFTFVHKDKVSSSRATRKKHSGSSIRMFGRNENPEAANVGDAVTLARGAARAKRAFMKRGTGHSGFGQSSSRSFTNRTLSAASSASSQSGQPRFSQSESFGIDEHVLESSGSLSDFSERSESTRSLVLEPHSAPDSATSALAGATPTLQHSSTLPDRIDTTEEQDGKPPRPPRVSYV</sequence>
<dbReference type="EMBL" id="SPLM01000145">
    <property type="protein sequence ID" value="TMW56340.1"/>
    <property type="molecule type" value="Genomic_DNA"/>
</dbReference>
<gene>
    <name evidence="11" type="ORF">Poli38472_006350</name>
</gene>
<evidence type="ECO:0000259" key="8">
    <source>
        <dbReference type="Pfam" id="PF02026"/>
    </source>
</evidence>
<evidence type="ECO:0000256" key="4">
    <source>
        <dbReference type="ARBA" id="ARBA00022989"/>
    </source>
</evidence>
<name>A0A8K1FAK7_PYTOL</name>
<dbReference type="Pfam" id="PF02026">
    <property type="entry name" value="RyR"/>
    <property type="match status" value="2"/>
</dbReference>
<accession>A0A8K1FAK7</accession>
<keyword evidence="12" id="KW-1185">Reference proteome</keyword>
<dbReference type="InterPro" id="IPR051223">
    <property type="entry name" value="Polycystin"/>
</dbReference>
<feature type="domain" description="Polycystin" evidence="10">
    <location>
        <begin position="101"/>
        <end position="290"/>
    </location>
</feature>
<keyword evidence="4 7" id="KW-1133">Transmembrane helix</keyword>
<comment type="similarity">
    <text evidence="2">Belongs to the polycystin family.</text>
</comment>
<feature type="compositionally biased region" description="Polar residues" evidence="6">
    <location>
        <begin position="1219"/>
        <end position="1232"/>
    </location>
</feature>
<dbReference type="InterPro" id="IPR046791">
    <property type="entry name" value="Polycystin_dom"/>
</dbReference>
<evidence type="ECO:0000313" key="11">
    <source>
        <dbReference type="EMBL" id="TMW56340.1"/>
    </source>
</evidence>
<comment type="caution">
    <text evidence="11">The sequence shown here is derived from an EMBL/GenBank/DDBJ whole genome shotgun (WGS) entry which is preliminary data.</text>
</comment>
<dbReference type="PANTHER" id="PTHR10877">
    <property type="entry name" value="POLYCYSTIN FAMILY MEMBER"/>
    <property type="match status" value="1"/>
</dbReference>
<feature type="region of interest" description="Disordered" evidence="6">
    <location>
        <begin position="1164"/>
        <end position="1185"/>
    </location>
</feature>
<proteinExistence type="inferred from homology"/>
<evidence type="ECO:0008006" key="13">
    <source>
        <dbReference type="Google" id="ProtNLM"/>
    </source>
</evidence>
<evidence type="ECO:0000256" key="1">
    <source>
        <dbReference type="ARBA" id="ARBA00004141"/>
    </source>
</evidence>
<dbReference type="InterPro" id="IPR013122">
    <property type="entry name" value="PKD1_2_channel"/>
</dbReference>
<feature type="region of interest" description="Disordered" evidence="6">
    <location>
        <begin position="737"/>
        <end position="799"/>
    </location>
</feature>
<feature type="compositionally biased region" description="Low complexity" evidence="6">
    <location>
        <begin position="783"/>
        <end position="792"/>
    </location>
</feature>
<evidence type="ECO:0000256" key="6">
    <source>
        <dbReference type="SAM" id="MobiDB-lite"/>
    </source>
</evidence>
<dbReference type="Gene3D" id="6.20.350.10">
    <property type="match status" value="1"/>
</dbReference>
<evidence type="ECO:0000256" key="5">
    <source>
        <dbReference type="ARBA" id="ARBA00023136"/>
    </source>
</evidence>
<feature type="transmembrane region" description="Helical" evidence="7">
    <location>
        <begin position="404"/>
        <end position="423"/>
    </location>
</feature>
<feature type="compositionally biased region" description="Basic and acidic residues" evidence="6">
    <location>
        <begin position="1309"/>
        <end position="1321"/>
    </location>
</feature>
<dbReference type="Proteomes" id="UP000794436">
    <property type="component" value="Unassembled WGS sequence"/>
</dbReference>
<feature type="domain" description="Polycystin cation channel PKD1/PKD2" evidence="9">
    <location>
        <begin position="304"/>
        <end position="531"/>
    </location>
</feature>
<dbReference type="FunFam" id="1.10.287.70:FF:000086">
    <property type="entry name" value="Polycystic kidney disease 2"/>
    <property type="match status" value="1"/>
</dbReference>
<evidence type="ECO:0000256" key="3">
    <source>
        <dbReference type="ARBA" id="ARBA00022692"/>
    </source>
</evidence>